<comment type="caution">
    <text evidence="1">The sequence shown here is derived from an EMBL/GenBank/DDBJ whole genome shotgun (WGS) entry which is preliminary data.</text>
</comment>
<name>A0A066WGV6_TILAU</name>
<dbReference type="EMBL" id="JMSN01000004">
    <property type="protein sequence ID" value="KDN53041.1"/>
    <property type="molecule type" value="Genomic_DNA"/>
</dbReference>
<sequence>MSPSKGTGGLLKSFVSCITRPRVCLCRVIPVIGITSPECPPDDVIFTHGKSGPIKALKVEQNSAPSFSAIPTAGVLPVYPA</sequence>
<evidence type="ECO:0000313" key="2">
    <source>
        <dbReference type="Proteomes" id="UP000027361"/>
    </source>
</evidence>
<proteinExistence type="predicted"/>
<accession>A0A066WGV6</accession>
<keyword evidence="2" id="KW-1185">Reference proteome</keyword>
<dbReference type="GeneID" id="25263555"/>
<protein>
    <submittedName>
        <fullName evidence="1">Uncharacterized protein</fullName>
    </submittedName>
</protein>
<organism evidence="1 2">
    <name type="scientific">Tilletiaria anomala (strain ATCC 24038 / CBS 436.72 / UBC 951)</name>
    <dbReference type="NCBI Taxonomy" id="1037660"/>
    <lineage>
        <taxon>Eukaryota</taxon>
        <taxon>Fungi</taxon>
        <taxon>Dikarya</taxon>
        <taxon>Basidiomycota</taxon>
        <taxon>Ustilaginomycotina</taxon>
        <taxon>Exobasidiomycetes</taxon>
        <taxon>Georgefischeriales</taxon>
        <taxon>Tilletiariaceae</taxon>
        <taxon>Tilletiaria</taxon>
    </lineage>
</organism>
<gene>
    <name evidence="1" type="ORF">K437DRAFT_253365</name>
</gene>
<dbReference type="HOGENOM" id="CLU_2575538_0_0_1"/>
<reference evidence="1 2" key="1">
    <citation type="submission" date="2014-05" db="EMBL/GenBank/DDBJ databases">
        <title>Draft genome sequence of a rare smut relative, Tilletiaria anomala UBC 951.</title>
        <authorList>
            <consortium name="DOE Joint Genome Institute"/>
            <person name="Toome M."/>
            <person name="Kuo A."/>
            <person name="Henrissat B."/>
            <person name="Lipzen A."/>
            <person name="Tritt A."/>
            <person name="Yoshinaga Y."/>
            <person name="Zane M."/>
            <person name="Barry K."/>
            <person name="Grigoriev I.V."/>
            <person name="Spatafora J.W."/>
            <person name="Aimea M.C."/>
        </authorList>
    </citation>
    <scope>NUCLEOTIDE SEQUENCE [LARGE SCALE GENOMIC DNA]</scope>
    <source>
        <strain evidence="1 2">UBC 951</strain>
    </source>
</reference>
<dbReference type="Proteomes" id="UP000027361">
    <property type="component" value="Unassembled WGS sequence"/>
</dbReference>
<evidence type="ECO:0000313" key="1">
    <source>
        <dbReference type="EMBL" id="KDN53041.1"/>
    </source>
</evidence>
<dbReference type="InParanoid" id="A0A066WGV6"/>
<dbReference type="RefSeq" id="XP_013245880.1">
    <property type="nucleotide sequence ID" value="XM_013390426.1"/>
</dbReference>
<dbReference type="AlphaFoldDB" id="A0A066WGV6"/>